<feature type="non-terminal residue" evidence="1">
    <location>
        <position position="1"/>
    </location>
</feature>
<sequence>DGVSAWEILVGSYQAFGNGLQLQCISYKFIIASVSVCCHLLGHMFLSYALCSLEYKVTASVHGTL</sequence>
<accession>A0A813DHD9</accession>
<gene>
    <name evidence="1" type="ORF">PGLA1383_LOCUS4549</name>
</gene>
<evidence type="ECO:0000313" key="2">
    <source>
        <dbReference type="Proteomes" id="UP000654075"/>
    </source>
</evidence>
<reference evidence="1" key="1">
    <citation type="submission" date="2021-02" db="EMBL/GenBank/DDBJ databases">
        <authorList>
            <person name="Dougan E. K."/>
            <person name="Rhodes N."/>
            <person name="Thang M."/>
            <person name="Chan C."/>
        </authorList>
    </citation>
    <scope>NUCLEOTIDE SEQUENCE</scope>
</reference>
<comment type="caution">
    <text evidence="1">The sequence shown here is derived from an EMBL/GenBank/DDBJ whole genome shotgun (WGS) entry which is preliminary data.</text>
</comment>
<proteinExistence type="predicted"/>
<dbReference type="EMBL" id="CAJNNV010001713">
    <property type="protein sequence ID" value="CAE8585642.1"/>
    <property type="molecule type" value="Genomic_DNA"/>
</dbReference>
<protein>
    <submittedName>
        <fullName evidence="1">Uncharacterized protein</fullName>
    </submittedName>
</protein>
<evidence type="ECO:0000313" key="1">
    <source>
        <dbReference type="EMBL" id="CAE8585642.1"/>
    </source>
</evidence>
<dbReference type="AlphaFoldDB" id="A0A813DHD9"/>
<organism evidence="1 2">
    <name type="scientific">Polarella glacialis</name>
    <name type="common">Dinoflagellate</name>
    <dbReference type="NCBI Taxonomy" id="89957"/>
    <lineage>
        <taxon>Eukaryota</taxon>
        <taxon>Sar</taxon>
        <taxon>Alveolata</taxon>
        <taxon>Dinophyceae</taxon>
        <taxon>Suessiales</taxon>
        <taxon>Suessiaceae</taxon>
        <taxon>Polarella</taxon>
    </lineage>
</organism>
<keyword evidence="2" id="KW-1185">Reference proteome</keyword>
<dbReference type="Proteomes" id="UP000654075">
    <property type="component" value="Unassembled WGS sequence"/>
</dbReference>
<name>A0A813DHD9_POLGL</name>